<feature type="coiled-coil region" evidence="1">
    <location>
        <begin position="6"/>
        <end position="33"/>
    </location>
</feature>
<dbReference type="RefSeq" id="WP_166033174.1">
    <property type="nucleotide sequence ID" value="NZ_CP049887.1"/>
</dbReference>
<dbReference type="KEGG" id="vhy:G7082_00215"/>
<keyword evidence="1" id="KW-0175">Coiled coil</keyword>
<reference evidence="2 3" key="1">
    <citation type="submission" date="2020-03" db="EMBL/GenBank/DDBJ databases">
        <title>Vagococcus sp. nov., isolated from beetles.</title>
        <authorList>
            <person name="Hyun D.-W."/>
            <person name="Bae J.-W."/>
        </authorList>
    </citation>
    <scope>NUCLEOTIDE SEQUENCE [LARGE SCALE GENOMIC DNA]</scope>
    <source>
        <strain evidence="2 3">HDW17B</strain>
    </source>
</reference>
<evidence type="ECO:0000313" key="2">
    <source>
        <dbReference type="EMBL" id="QIL47062.1"/>
    </source>
</evidence>
<sequence>MNLERVESFTDEIAILKVELQNYEKQKSVLNDLYFIDVHGGKLANHKEFRIQEDRGLFRLDEVSVEVFKTLALKELEQKITETEKQLKDLIKKGIMDND</sequence>
<evidence type="ECO:0000313" key="3">
    <source>
        <dbReference type="Proteomes" id="UP000501747"/>
    </source>
</evidence>
<organism evidence="2 3">
    <name type="scientific">Vagococcus hydrophili</name>
    <dbReference type="NCBI Taxonomy" id="2714947"/>
    <lineage>
        <taxon>Bacteria</taxon>
        <taxon>Bacillati</taxon>
        <taxon>Bacillota</taxon>
        <taxon>Bacilli</taxon>
        <taxon>Lactobacillales</taxon>
        <taxon>Enterococcaceae</taxon>
        <taxon>Vagococcus</taxon>
    </lineage>
</organism>
<accession>A0A6G8AQ48</accession>
<dbReference type="EMBL" id="CP049887">
    <property type="protein sequence ID" value="QIL47062.1"/>
    <property type="molecule type" value="Genomic_DNA"/>
</dbReference>
<dbReference type="AlphaFoldDB" id="A0A6G8AQ48"/>
<dbReference type="Proteomes" id="UP000501747">
    <property type="component" value="Chromosome"/>
</dbReference>
<proteinExistence type="predicted"/>
<keyword evidence="3" id="KW-1185">Reference proteome</keyword>
<protein>
    <submittedName>
        <fullName evidence="2">Uncharacterized protein</fullName>
    </submittedName>
</protein>
<evidence type="ECO:0000256" key="1">
    <source>
        <dbReference type="SAM" id="Coils"/>
    </source>
</evidence>
<name>A0A6G8AQ48_9ENTE</name>
<gene>
    <name evidence="2" type="ORF">G7082_00215</name>
</gene>